<sequence>MQINTYTKVCSEHFLPDCLVKSKTGITKLKQGAVPTVFAWSSVRPERRSVVRTASEETPPPHPDHEYAALPPSLQDQFEEARKTIGFPDYDTFKAVFMALQPTAENMVGWSQAQRLKHTSGELLDVYLSKE</sequence>
<feature type="region of interest" description="Disordered" evidence="6">
    <location>
        <begin position="46"/>
        <end position="68"/>
    </location>
</feature>
<keyword evidence="9" id="KW-1185">Reference proteome</keyword>
<evidence type="ECO:0000259" key="7">
    <source>
        <dbReference type="PROSITE" id="PS50950"/>
    </source>
</evidence>
<reference evidence="8 9" key="1">
    <citation type="submission" date="2020-04" db="EMBL/GenBank/DDBJ databases">
        <title>Chromosome-level genome assembly of a cyprinid fish Onychostoma macrolepis by integration of Nanopore Sequencing, Bionano and Hi-C technology.</title>
        <authorList>
            <person name="Wang D."/>
        </authorList>
    </citation>
    <scope>NUCLEOTIDE SEQUENCE [LARGE SCALE GENOMIC DNA]</scope>
    <source>
        <strain evidence="8">SWU-2019</strain>
        <tissue evidence="8">Muscle</tissue>
    </source>
</reference>
<dbReference type="GO" id="GO:0003677">
    <property type="term" value="F:DNA binding"/>
    <property type="evidence" value="ECO:0007669"/>
    <property type="project" value="UniProtKB-UniRule"/>
</dbReference>
<evidence type="ECO:0000313" key="9">
    <source>
        <dbReference type="Proteomes" id="UP000579812"/>
    </source>
</evidence>
<dbReference type="SUPFAM" id="SSF57716">
    <property type="entry name" value="Glucocorticoid receptor-like (DNA-binding domain)"/>
    <property type="match status" value="1"/>
</dbReference>
<keyword evidence="3" id="KW-0862">Zinc</keyword>
<keyword evidence="4 5" id="KW-0238">DNA-binding</keyword>
<keyword evidence="2 5" id="KW-0863">Zinc-finger</keyword>
<comment type="caution">
    <text evidence="8">The sequence shown here is derived from an EMBL/GenBank/DDBJ whole genome shotgun (WGS) entry which is preliminary data.</text>
</comment>
<dbReference type="Pfam" id="PF05485">
    <property type="entry name" value="THAP"/>
    <property type="match status" value="1"/>
</dbReference>
<protein>
    <recommendedName>
        <fullName evidence="7">THAP-type domain-containing protein</fullName>
    </recommendedName>
</protein>
<dbReference type="AlphaFoldDB" id="A0A7J6BRQ9"/>
<dbReference type="GO" id="GO:0008270">
    <property type="term" value="F:zinc ion binding"/>
    <property type="evidence" value="ECO:0007669"/>
    <property type="project" value="UniProtKB-KW"/>
</dbReference>
<evidence type="ECO:0000256" key="4">
    <source>
        <dbReference type="ARBA" id="ARBA00023125"/>
    </source>
</evidence>
<accession>A0A7J6BRQ9</accession>
<organism evidence="8 9">
    <name type="scientific">Onychostoma macrolepis</name>
    <dbReference type="NCBI Taxonomy" id="369639"/>
    <lineage>
        <taxon>Eukaryota</taxon>
        <taxon>Metazoa</taxon>
        <taxon>Chordata</taxon>
        <taxon>Craniata</taxon>
        <taxon>Vertebrata</taxon>
        <taxon>Euteleostomi</taxon>
        <taxon>Actinopterygii</taxon>
        <taxon>Neopterygii</taxon>
        <taxon>Teleostei</taxon>
        <taxon>Ostariophysi</taxon>
        <taxon>Cypriniformes</taxon>
        <taxon>Cyprinidae</taxon>
        <taxon>Acrossocheilinae</taxon>
        <taxon>Onychostoma</taxon>
    </lineage>
</organism>
<keyword evidence="1" id="KW-0479">Metal-binding</keyword>
<dbReference type="PROSITE" id="PS50950">
    <property type="entry name" value="ZF_THAP"/>
    <property type="match status" value="1"/>
</dbReference>
<evidence type="ECO:0000256" key="5">
    <source>
        <dbReference type="PROSITE-ProRule" id="PRU00309"/>
    </source>
</evidence>
<feature type="domain" description="THAP-type" evidence="7">
    <location>
        <begin position="1"/>
        <end position="38"/>
    </location>
</feature>
<evidence type="ECO:0000313" key="8">
    <source>
        <dbReference type="EMBL" id="KAF4097421.1"/>
    </source>
</evidence>
<dbReference type="InterPro" id="IPR006612">
    <property type="entry name" value="THAP_Znf"/>
</dbReference>
<evidence type="ECO:0000256" key="2">
    <source>
        <dbReference type="ARBA" id="ARBA00022771"/>
    </source>
</evidence>
<proteinExistence type="predicted"/>
<name>A0A7J6BRQ9_9TELE</name>
<evidence type="ECO:0000256" key="3">
    <source>
        <dbReference type="ARBA" id="ARBA00022833"/>
    </source>
</evidence>
<gene>
    <name evidence="8" type="ORF">G5714_021429</name>
</gene>
<dbReference type="EMBL" id="JAAMOB010000022">
    <property type="protein sequence ID" value="KAF4097421.1"/>
    <property type="molecule type" value="Genomic_DNA"/>
</dbReference>
<evidence type="ECO:0000256" key="6">
    <source>
        <dbReference type="SAM" id="MobiDB-lite"/>
    </source>
</evidence>
<evidence type="ECO:0000256" key="1">
    <source>
        <dbReference type="ARBA" id="ARBA00022723"/>
    </source>
</evidence>
<dbReference type="Proteomes" id="UP000579812">
    <property type="component" value="Unassembled WGS sequence"/>
</dbReference>